<gene>
    <name evidence="1" type="ordered locus">Shel_02620</name>
</gene>
<evidence type="ECO:0000313" key="1">
    <source>
        <dbReference type="EMBL" id="ACV21330.1"/>
    </source>
</evidence>
<accession>C7N1N8</accession>
<evidence type="ECO:0000313" key="2">
    <source>
        <dbReference type="Proteomes" id="UP000002026"/>
    </source>
</evidence>
<sequence>MKDFEYEDPGLGYPRWKLDAVNRLKNRMIDDILL</sequence>
<protein>
    <submittedName>
        <fullName evidence="1">Uncharacterized protein</fullName>
    </submittedName>
</protein>
<dbReference type="KEGG" id="shi:Shel_02620"/>
<name>C7N1N8_SLAHD</name>
<organism evidence="1 2">
    <name type="scientific">Slackia heliotrinireducens (strain ATCC 29202 / DSM 20476 / NCTC 11029 / RHS 1)</name>
    <name type="common">Peptococcus heliotrinreducens</name>
    <dbReference type="NCBI Taxonomy" id="471855"/>
    <lineage>
        <taxon>Bacteria</taxon>
        <taxon>Bacillati</taxon>
        <taxon>Actinomycetota</taxon>
        <taxon>Coriobacteriia</taxon>
        <taxon>Eggerthellales</taxon>
        <taxon>Eggerthellaceae</taxon>
        <taxon>Slackia</taxon>
    </lineage>
</organism>
<dbReference type="AlphaFoldDB" id="C7N1N8"/>
<keyword evidence="2" id="KW-1185">Reference proteome</keyword>
<reference evidence="1 2" key="1">
    <citation type="journal article" date="2009" name="Stand. Genomic Sci.">
        <title>Complete genome sequence of Slackia heliotrinireducens type strain (RHS 1).</title>
        <authorList>
            <person name="Pukall R."/>
            <person name="Lapidus A."/>
            <person name="Nolan M."/>
            <person name="Copeland A."/>
            <person name="Glavina Del Rio T."/>
            <person name="Lucas S."/>
            <person name="Chen F."/>
            <person name="Tice H."/>
            <person name="Cheng J.F."/>
            <person name="Chertkov O."/>
            <person name="Bruce D."/>
            <person name="Goodwin L."/>
            <person name="Kuske C."/>
            <person name="Brettin T."/>
            <person name="Detter J.C."/>
            <person name="Han C."/>
            <person name="Pitluck S."/>
            <person name="Pati A."/>
            <person name="Mavrommatis K."/>
            <person name="Ivanova N."/>
            <person name="Ovchinnikova G."/>
            <person name="Chen A."/>
            <person name="Palaniappan K."/>
            <person name="Schneider S."/>
            <person name="Rohde M."/>
            <person name="Chain P."/>
            <person name="D'haeseleer P."/>
            <person name="Goker M."/>
            <person name="Bristow J."/>
            <person name="Eisen J.A."/>
            <person name="Markowitz V."/>
            <person name="Kyrpides N.C."/>
            <person name="Klenk H.P."/>
            <person name="Hugenholtz P."/>
        </authorList>
    </citation>
    <scope>NUCLEOTIDE SEQUENCE [LARGE SCALE GENOMIC DNA]</scope>
    <source>
        <strain evidence="2">ATCC 29202 / DSM 20476 / NCTC 11029 / RHS 1</strain>
    </source>
</reference>
<dbReference type="HOGENOM" id="CLU_3376064_0_0_11"/>
<dbReference type="EMBL" id="CP001684">
    <property type="protein sequence ID" value="ACV21330.1"/>
    <property type="molecule type" value="Genomic_DNA"/>
</dbReference>
<proteinExistence type="predicted"/>
<dbReference type="Proteomes" id="UP000002026">
    <property type="component" value="Chromosome"/>
</dbReference>